<sequence>ELAEHPEVREAVVLCRQDVPGDKRLVAYVIAQHFETVLDIEHLRSH</sequence>
<dbReference type="EMBL" id="AEAH01003652">
    <property type="protein sequence ID" value="EGH35460.1"/>
    <property type="molecule type" value="Genomic_DNA"/>
</dbReference>
<name>F3FZ18_PSESX</name>
<accession>F3FZ18</accession>
<organism evidence="1 2">
    <name type="scientific">Pseudomonas syringae pv. japonica str. M301072</name>
    <dbReference type="NCBI Taxonomy" id="629262"/>
    <lineage>
        <taxon>Bacteria</taxon>
        <taxon>Pseudomonadati</taxon>
        <taxon>Pseudomonadota</taxon>
        <taxon>Gammaproteobacteria</taxon>
        <taxon>Pseudomonadales</taxon>
        <taxon>Pseudomonadaceae</taxon>
        <taxon>Pseudomonas</taxon>
        <taxon>Pseudomonas syringae</taxon>
    </lineage>
</organism>
<dbReference type="SUPFAM" id="SSF56801">
    <property type="entry name" value="Acetyl-CoA synthetase-like"/>
    <property type="match status" value="1"/>
</dbReference>
<reference evidence="1 2" key="1">
    <citation type="journal article" date="2011" name="PLoS Pathog.">
        <title>Dynamic evolution of pathogenicity revealed by sequencing and comparative genomics of 19 Pseudomonas syringae isolates.</title>
        <authorList>
            <person name="Baltrus D.A."/>
            <person name="Nishimura M.T."/>
            <person name="Romanchuk A."/>
            <person name="Chang J.H."/>
            <person name="Mukhtar M.S."/>
            <person name="Cherkis K."/>
            <person name="Roach J."/>
            <person name="Grant S.R."/>
            <person name="Jones C.D."/>
            <person name="Dangl J.L."/>
        </authorList>
    </citation>
    <scope>NUCLEOTIDE SEQUENCE [LARGE SCALE GENOMIC DNA]</scope>
    <source>
        <strain evidence="2">M301072PT</strain>
    </source>
</reference>
<dbReference type="AlphaFoldDB" id="F3FZ18"/>
<evidence type="ECO:0000313" key="2">
    <source>
        <dbReference type="Proteomes" id="UP000004471"/>
    </source>
</evidence>
<dbReference type="Gene3D" id="3.30.300.30">
    <property type="match status" value="1"/>
</dbReference>
<dbReference type="Proteomes" id="UP000004471">
    <property type="component" value="Unassembled WGS sequence"/>
</dbReference>
<protein>
    <submittedName>
        <fullName evidence="1">Amino acid adenylation</fullName>
    </submittedName>
</protein>
<comment type="caution">
    <text evidence="1">The sequence shown here is derived from an EMBL/GenBank/DDBJ whole genome shotgun (WGS) entry which is preliminary data.</text>
</comment>
<gene>
    <name evidence="1" type="ORF">PSYJA_43186</name>
</gene>
<evidence type="ECO:0000313" key="1">
    <source>
        <dbReference type="EMBL" id="EGH35460.1"/>
    </source>
</evidence>
<proteinExistence type="predicted"/>
<feature type="non-terminal residue" evidence="1">
    <location>
        <position position="1"/>
    </location>
</feature>
<dbReference type="InterPro" id="IPR045851">
    <property type="entry name" value="AMP-bd_C_sf"/>
</dbReference>
<feature type="non-terminal residue" evidence="1">
    <location>
        <position position="46"/>
    </location>
</feature>